<reference evidence="13 14" key="1">
    <citation type="submission" date="2020-07" db="EMBL/GenBank/DDBJ databases">
        <title>Telomere length de novo assembly of all 7 chromosomes of the fungus, Metarhizium brunneum, using a novel assembly pipeline.</title>
        <authorList>
            <person name="Saud z."/>
            <person name="Kortsinoglou A."/>
            <person name="Kouvelis V.N."/>
            <person name="Butt T.M."/>
        </authorList>
    </citation>
    <scope>NUCLEOTIDE SEQUENCE [LARGE SCALE GENOMIC DNA]</scope>
    <source>
        <strain evidence="13 14">4556</strain>
    </source>
</reference>
<feature type="signal peptide" evidence="12">
    <location>
        <begin position="1"/>
        <end position="19"/>
    </location>
</feature>
<dbReference type="InterPro" id="IPR005198">
    <property type="entry name" value="Glyco_hydro_76"/>
</dbReference>
<dbReference type="Gene3D" id="1.50.10.20">
    <property type="match status" value="1"/>
</dbReference>
<comment type="similarity">
    <text evidence="3 10">Belongs to the glycosyl hydrolase 76 family.</text>
</comment>
<dbReference type="EC" id="3.2.1.101" evidence="4 10"/>
<dbReference type="AlphaFoldDB" id="A0A7D5UZY2"/>
<dbReference type="InterPro" id="IPR008928">
    <property type="entry name" value="6-hairpin_glycosidase_sf"/>
</dbReference>
<evidence type="ECO:0000256" key="1">
    <source>
        <dbReference type="ARBA" id="ARBA00001452"/>
    </source>
</evidence>
<dbReference type="GO" id="GO:0008496">
    <property type="term" value="F:mannan endo-1,6-alpha-mannosidase activity"/>
    <property type="evidence" value="ECO:0007669"/>
    <property type="project" value="UniProtKB-UniRule"/>
</dbReference>
<comment type="subcellular location">
    <subcellularLocation>
        <location evidence="2">Endomembrane system</location>
    </subcellularLocation>
</comment>
<keyword evidence="5 12" id="KW-0732">Signal</keyword>
<dbReference type="PANTHER" id="PTHR12145">
    <property type="entry name" value="MANNAN ENDO-1,6-ALPHA-MANNOSIDASE DCW1"/>
    <property type="match status" value="1"/>
</dbReference>
<evidence type="ECO:0000256" key="7">
    <source>
        <dbReference type="ARBA" id="ARBA00023136"/>
    </source>
</evidence>
<dbReference type="GO" id="GO:0012505">
    <property type="term" value="C:endomembrane system"/>
    <property type="evidence" value="ECO:0007669"/>
    <property type="project" value="UniProtKB-SubCell"/>
</dbReference>
<organism evidence="13 14">
    <name type="scientific">Metarhizium brunneum</name>
    <dbReference type="NCBI Taxonomy" id="500148"/>
    <lineage>
        <taxon>Eukaryota</taxon>
        <taxon>Fungi</taxon>
        <taxon>Dikarya</taxon>
        <taxon>Ascomycota</taxon>
        <taxon>Pezizomycotina</taxon>
        <taxon>Sordariomycetes</taxon>
        <taxon>Hypocreomycetidae</taxon>
        <taxon>Hypocreales</taxon>
        <taxon>Clavicipitaceae</taxon>
        <taxon>Metarhizium</taxon>
    </lineage>
</organism>
<dbReference type="FunFam" id="1.50.10.20:FF:000006">
    <property type="entry name" value="Mannan endo-1,6-alpha-mannosidase"/>
    <property type="match status" value="1"/>
</dbReference>
<comment type="catalytic activity">
    <reaction evidence="1 10">
        <text>Random hydrolysis of (1-&gt;6)-alpha-D-mannosidic linkages in unbranched (1-&gt;6)-mannans.</text>
        <dbReference type="EC" id="3.2.1.101"/>
    </reaction>
</comment>
<evidence type="ECO:0000256" key="5">
    <source>
        <dbReference type="ARBA" id="ARBA00022729"/>
    </source>
</evidence>
<keyword evidence="6 10" id="KW-0378">Hydrolase</keyword>
<keyword evidence="8" id="KW-0325">Glycoprotein</keyword>
<dbReference type="SUPFAM" id="SSF48208">
    <property type="entry name" value="Six-hairpin glycosidases"/>
    <property type="match status" value="1"/>
</dbReference>
<keyword evidence="9 10" id="KW-0326">Glycosidase</keyword>
<keyword evidence="7" id="KW-0472">Membrane</keyword>
<dbReference type="PANTHER" id="PTHR12145:SF36">
    <property type="entry name" value="MANNAN ENDO-1,6-ALPHA-MANNOSIDASE DCW1"/>
    <property type="match status" value="1"/>
</dbReference>
<evidence type="ECO:0000256" key="12">
    <source>
        <dbReference type="SAM" id="SignalP"/>
    </source>
</evidence>
<dbReference type="GeneID" id="26241476"/>
<evidence type="ECO:0000256" key="2">
    <source>
        <dbReference type="ARBA" id="ARBA00004308"/>
    </source>
</evidence>
<evidence type="ECO:0000256" key="4">
    <source>
        <dbReference type="ARBA" id="ARBA00012350"/>
    </source>
</evidence>
<keyword evidence="14" id="KW-1185">Reference proteome</keyword>
<dbReference type="InterPro" id="IPR014480">
    <property type="entry name" value="Mannan-1_6-alpha_mannosidase"/>
</dbReference>
<evidence type="ECO:0000313" key="13">
    <source>
        <dbReference type="EMBL" id="QLI71374.1"/>
    </source>
</evidence>
<evidence type="ECO:0000313" key="14">
    <source>
        <dbReference type="Proteomes" id="UP000510686"/>
    </source>
</evidence>
<dbReference type="Proteomes" id="UP000510686">
    <property type="component" value="Chromosome 4"/>
</dbReference>
<gene>
    <name evidence="13" type="primary">DCW1_5</name>
    <name evidence="13" type="ORF">G6M90_00g076600</name>
</gene>
<evidence type="ECO:0000256" key="6">
    <source>
        <dbReference type="ARBA" id="ARBA00022801"/>
    </source>
</evidence>
<dbReference type="GO" id="GO:0016052">
    <property type="term" value="P:carbohydrate catabolic process"/>
    <property type="evidence" value="ECO:0007669"/>
    <property type="project" value="InterPro"/>
</dbReference>
<dbReference type="EMBL" id="CP058935">
    <property type="protein sequence ID" value="QLI71374.1"/>
    <property type="molecule type" value="Genomic_DNA"/>
</dbReference>
<accession>A0A7D5UZY2</accession>
<evidence type="ECO:0000256" key="10">
    <source>
        <dbReference type="PIRNR" id="PIRNR016302"/>
    </source>
</evidence>
<evidence type="ECO:0000256" key="11">
    <source>
        <dbReference type="SAM" id="MobiDB-lite"/>
    </source>
</evidence>
<proteinExistence type="inferred from homology"/>
<dbReference type="KEGG" id="mbrn:26241476"/>
<name>A0A7D5UZY2_9HYPO</name>
<dbReference type="PIRSF" id="PIRSF016302">
    <property type="entry name" value="Man_a_manosd"/>
    <property type="match status" value="1"/>
</dbReference>
<dbReference type="OrthoDB" id="4187847at2759"/>
<evidence type="ECO:0000256" key="8">
    <source>
        <dbReference type="ARBA" id="ARBA00023180"/>
    </source>
</evidence>
<evidence type="ECO:0000256" key="9">
    <source>
        <dbReference type="ARBA" id="ARBA00023295"/>
    </source>
</evidence>
<protein>
    <recommendedName>
        <fullName evidence="4 10">Mannan endo-1,6-alpha-mannosidase</fullName>
        <ecNumber evidence="4 10">3.2.1.101</ecNumber>
    </recommendedName>
</protein>
<evidence type="ECO:0000256" key="3">
    <source>
        <dbReference type="ARBA" id="ARBA00009699"/>
    </source>
</evidence>
<feature type="chain" id="PRO_5028850872" description="Mannan endo-1,6-alpha-mannosidase" evidence="12">
    <location>
        <begin position="20"/>
        <end position="460"/>
    </location>
</feature>
<dbReference type="GO" id="GO:0009272">
    <property type="term" value="P:fungal-type cell wall biogenesis"/>
    <property type="evidence" value="ECO:0007669"/>
    <property type="project" value="TreeGrafter"/>
</dbReference>
<feature type="region of interest" description="Disordered" evidence="11">
    <location>
        <begin position="397"/>
        <end position="423"/>
    </location>
</feature>
<dbReference type="Pfam" id="PF03663">
    <property type="entry name" value="Glyco_hydro_76"/>
    <property type="match status" value="1"/>
</dbReference>
<sequence>MKLPSSPLMLLAAGRLSVAASVFSLDSDDEIKKSASILAWDMLQYYHGNESGGTPGILPGPPPAGDYYWWEGGAMWGTLIQYWALTGDSTYNNIIMQAMQFQVGEGQDYMPRNVTASLGNDDQAFWGMAAMLAAENKFPDPPANRPGWLGLAQAVFNTQASPQRHDSTCGGGLRWQIPFTNNGYGYKNSIANGCFFNMAARLARYTGDTKYSDWAEKTWDWVEKTGFIDPKNYAIYDGANVAHQCKDINKVQYSYNNAIFAEGAAFMYNITNGDPMWGDRLDKLINYGLKTFFPHDVAVEISCELNDGCKTDMFTYKGFVHRWYAIITQIAPFTAERILPVLQKSAQAAVAQCTGGANGRQCGLKWADGKYDGRTGVGQEMSVLAAVQSLLIGKARPPVTHDSGGTSAGNPDGGQGDGSVMPNQKTVTAGDRAGASIITILLLGGACGMFGWMSYEASGP</sequence>
<dbReference type="RefSeq" id="XP_014545443.2">
    <property type="nucleotide sequence ID" value="XM_014689957.2"/>
</dbReference>